<dbReference type="PROSITE" id="PS51257">
    <property type="entry name" value="PROKAR_LIPOPROTEIN"/>
    <property type="match status" value="1"/>
</dbReference>
<dbReference type="InterPro" id="IPR036034">
    <property type="entry name" value="PDZ_sf"/>
</dbReference>
<dbReference type="SUPFAM" id="SSF50156">
    <property type="entry name" value="PDZ domain-like"/>
    <property type="match status" value="1"/>
</dbReference>
<evidence type="ECO:0000313" key="1">
    <source>
        <dbReference type="EMBL" id="CCO57831.1"/>
    </source>
</evidence>
<dbReference type="AlphaFoldDB" id="U4K5G7"/>
<gene>
    <name evidence="1" type="ORF">VIBNI_A1725</name>
</gene>
<dbReference type="Proteomes" id="UP000016895">
    <property type="component" value="Chromosome 1"/>
</dbReference>
<dbReference type="Gene3D" id="2.30.42.10">
    <property type="match status" value="1"/>
</dbReference>
<dbReference type="RefSeq" id="WP_022550720.1">
    <property type="nucleotide sequence ID" value="NC_022528.1"/>
</dbReference>
<keyword evidence="1" id="KW-0378">Hydrolase</keyword>
<dbReference type="Pfam" id="PF13650">
    <property type="entry name" value="Asp_protease_2"/>
    <property type="match status" value="1"/>
</dbReference>
<dbReference type="eggNOG" id="ENOG502Z9XK">
    <property type="taxonomic scope" value="Bacteria"/>
</dbReference>
<dbReference type="InterPro" id="IPR034122">
    <property type="entry name" value="Retropepsin-like_bacterial"/>
</dbReference>
<accession>U4K5G7</accession>
<organism evidence="1 2">
    <name type="scientific">Vibrio nigripulchritudo</name>
    <dbReference type="NCBI Taxonomy" id="28173"/>
    <lineage>
        <taxon>Bacteria</taxon>
        <taxon>Pseudomonadati</taxon>
        <taxon>Pseudomonadota</taxon>
        <taxon>Gammaproteobacteria</taxon>
        <taxon>Vibrionales</taxon>
        <taxon>Vibrionaceae</taxon>
        <taxon>Vibrio</taxon>
    </lineage>
</organism>
<dbReference type="KEGG" id="vni:VIBNI_A1725"/>
<dbReference type="CDD" id="cd05483">
    <property type="entry name" value="retropepsin_like_bacteria"/>
    <property type="match status" value="1"/>
</dbReference>
<dbReference type="EMBL" id="FO203526">
    <property type="protein sequence ID" value="CCO57831.1"/>
    <property type="molecule type" value="Genomic_DNA"/>
</dbReference>
<evidence type="ECO:0000313" key="2">
    <source>
        <dbReference type="Proteomes" id="UP000016895"/>
    </source>
</evidence>
<dbReference type="InterPro" id="IPR001969">
    <property type="entry name" value="Aspartic_peptidase_AS"/>
</dbReference>
<dbReference type="PATRIC" id="fig|1260221.3.peg.1643"/>
<sequence>MKLLQSKTYASLSVLLGIGLVSGCSSLPTETSHDPVMSASQPSSDALIVPVIIDGKRYHFLLDTGASVTFIDPDVARQITKQVSLDTFPPILRRDFGNITGVSGAVEPDRFSFFEPVEMSIGDKVIHDHDLWIGFEFDVITEGNGIQIDGILGADTFRKLTWLKDNRSNQLFAYDYALNAADFQQCVGYSDTYNRAPWLVMNYEDLDVTVMTDTGATDSRFGEDFIQLLEQETKSIYQNPEPQLSYDANGFKEEHSYIVKDLYFEGMPLGEIEVSANISQYAVGMDFFSRFDRFAFMPNKLMFCYDASSIEETWQQPERLIYVRFSNEQLEIFYNPEERLTQYGLQNGDVVLEANGKHYKPIEIRQLGDLFRTVPKGELTMKIRRNGKKLTIEI</sequence>
<dbReference type="SUPFAM" id="SSF50630">
    <property type="entry name" value="Acid proteases"/>
    <property type="match status" value="1"/>
</dbReference>
<dbReference type="OrthoDB" id="5580718at2"/>
<keyword evidence="2" id="KW-1185">Reference proteome</keyword>
<keyword evidence="1" id="KW-0645">Protease</keyword>
<dbReference type="PROSITE" id="PS00141">
    <property type="entry name" value="ASP_PROTEASE"/>
    <property type="match status" value="1"/>
</dbReference>
<dbReference type="GO" id="GO:0004190">
    <property type="term" value="F:aspartic-type endopeptidase activity"/>
    <property type="evidence" value="ECO:0007669"/>
    <property type="project" value="InterPro"/>
</dbReference>
<dbReference type="GO" id="GO:0006508">
    <property type="term" value="P:proteolysis"/>
    <property type="evidence" value="ECO:0007669"/>
    <property type="project" value="UniProtKB-KW"/>
</dbReference>
<reference evidence="1 2" key="1">
    <citation type="journal article" date="2013" name="ISME J.">
        <title>Comparative genomics of pathogenic lineages of Vibrio nigripulchritudo identifies virulence-associated traits.</title>
        <authorList>
            <person name="Goudenege D."/>
            <person name="Labreuche Y."/>
            <person name="Krin E."/>
            <person name="Ansquer D."/>
            <person name="Mangenot S."/>
            <person name="Calteau A."/>
            <person name="Medigue C."/>
            <person name="Mazel D."/>
            <person name="Polz M.F."/>
            <person name="Le Roux F."/>
        </authorList>
    </citation>
    <scope>NUCLEOTIDE SEQUENCE [LARGE SCALE GENOMIC DNA]</scope>
    <source>
        <strain evidence="2">SnF1</strain>
    </source>
</reference>
<dbReference type="InterPro" id="IPR021109">
    <property type="entry name" value="Peptidase_aspartic_dom_sf"/>
</dbReference>
<name>U4K5G7_9VIBR</name>
<dbReference type="Gene3D" id="2.40.70.10">
    <property type="entry name" value="Acid Proteases"/>
    <property type="match status" value="2"/>
</dbReference>
<proteinExistence type="predicted"/>
<protein>
    <submittedName>
        <fullName evidence="1">Putative Trypsin-like serine protease</fullName>
    </submittedName>
</protein>